<dbReference type="InterPro" id="IPR040690">
    <property type="entry name" value="FtsX_ECD"/>
</dbReference>
<feature type="transmembrane region" description="Helical" evidence="11">
    <location>
        <begin position="331"/>
        <end position="359"/>
    </location>
</feature>
<evidence type="ECO:0000256" key="6">
    <source>
        <dbReference type="ARBA" id="ARBA00022692"/>
    </source>
</evidence>
<evidence type="ECO:0000256" key="10">
    <source>
        <dbReference type="SAM" id="MobiDB-lite"/>
    </source>
</evidence>
<sequence>MKSNSARYLVGQGISGLWKNHMMTLASIGVLTACLLIVGFAVLLTENINQIVGYVESQNEMVAFMYKSGENEEFMEAVPNVDDVNHETALRIQQDFEISGVTEDEFHQKLIDSGMTEDELKMLFGASSIADFEKPQGSSESSQAAEESTASTDSSSSDTSSSQKEDGGADDAESSSQSGIPIVYWDGLIQDIETELKAVPNVTDVRFVSKEEGIESQKESFGDLGYLLDDYTGADNPIRNSFVIKVEDLSKIDETITEISDITGIKLVNASNEVADTLTGLRRIINIVGWSIVAALSIVSLVIIINTIRASIFSRRKELNIMRYVGATNSFIRLPFIVEGICLGIISAAVAYLIIWGGYSYFMTSFMDSATSWIQSAFSSIIPFEQIALKLAVFFFSAGVGLGVIGSLVSIRNHIKV</sequence>
<evidence type="ECO:0000259" key="12">
    <source>
        <dbReference type="Pfam" id="PF02687"/>
    </source>
</evidence>
<comment type="subcellular location">
    <subcellularLocation>
        <location evidence="1">Cell membrane</location>
        <topology evidence="1">Multi-pass membrane protein</topology>
    </subcellularLocation>
</comment>
<dbReference type="RefSeq" id="WP_154825524.1">
    <property type="nucleotide sequence ID" value="NZ_JACRTL010000002.1"/>
</dbReference>
<keyword evidence="7 11" id="KW-1133">Transmembrane helix</keyword>
<gene>
    <name evidence="14" type="ORF">H8702_05910</name>
</gene>
<keyword evidence="9" id="KW-0131">Cell cycle</keyword>
<proteinExistence type="inferred from homology"/>
<dbReference type="Gene3D" id="3.30.70.3040">
    <property type="match status" value="1"/>
</dbReference>
<protein>
    <recommendedName>
        <fullName evidence="3">Cell division protein FtsX</fullName>
    </recommendedName>
</protein>
<evidence type="ECO:0000256" key="2">
    <source>
        <dbReference type="ARBA" id="ARBA00007379"/>
    </source>
</evidence>
<feature type="domain" description="FtsX extracellular" evidence="13">
    <location>
        <begin position="189"/>
        <end position="268"/>
    </location>
</feature>
<dbReference type="Proteomes" id="UP000632659">
    <property type="component" value="Unassembled WGS sequence"/>
</dbReference>
<keyword evidence="6 11" id="KW-0812">Transmembrane</keyword>
<dbReference type="InterPro" id="IPR003838">
    <property type="entry name" value="ABC3_permease_C"/>
</dbReference>
<feature type="domain" description="ABC3 transporter permease C-terminal" evidence="12">
    <location>
        <begin position="291"/>
        <end position="412"/>
    </location>
</feature>
<dbReference type="PANTHER" id="PTHR47755:SF1">
    <property type="entry name" value="CELL DIVISION PROTEIN FTSX"/>
    <property type="match status" value="1"/>
</dbReference>
<dbReference type="EMBL" id="JACRTL010000002">
    <property type="protein sequence ID" value="MBC8610658.1"/>
    <property type="molecule type" value="Genomic_DNA"/>
</dbReference>
<comment type="caution">
    <text evidence="14">The sequence shown here is derived from an EMBL/GenBank/DDBJ whole genome shotgun (WGS) entry which is preliminary data.</text>
</comment>
<keyword evidence="8 11" id="KW-0472">Membrane</keyword>
<evidence type="ECO:0000313" key="15">
    <source>
        <dbReference type="Proteomes" id="UP000632659"/>
    </source>
</evidence>
<dbReference type="Pfam" id="PF18075">
    <property type="entry name" value="FtsX_ECD"/>
    <property type="match status" value="1"/>
</dbReference>
<evidence type="ECO:0000256" key="5">
    <source>
        <dbReference type="ARBA" id="ARBA00022618"/>
    </source>
</evidence>
<evidence type="ECO:0000256" key="4">
    <source>
        <dbReference type="ARBA" id="ARBA00022475"/>
    </source>
</evidence>
<dbReference type="AlphaFoldDB" id="A0A8J6PC12"/>
<feature type="transmembrane region" description="Helical" evidence="11">
    <location>
        <begin position="21"/>
        <end position="44"/>
    </location>
</feature>
<keyword evidence="5" id="KW-0132">Cell division</keyword>
<comment type="similarity">
    <text evidence="2">Belongs to the ABC-4 integral membrane protein family. FtsX subfamily.</text>
</comment>
<dbReference type="PANTHER" id="PTHR47755">
    <property type="entry name" value="CELL DIVISION PROTEIN FTSX"/>
    <property type="match status" value="1"/>
</dbReference>
<dbReference type="InterPro" id="IPR004513">
    <property type="entry name" value="FtsX"/>
</dbReference>
<evidence type="ECO:0000256" key="7">
    <source>
        <dbReference type="ARBA" id="ARBA00022989"/>
    </source>
</evidence>
<accession>A0A8J6PC12</accession>
<dbReference type="GO" id="GO:0051301">
    <property type="term" value="P:cell division"/>
    <property type="evidence" value="ECO:0007669"/>
    <property type="project" value="UniProtKB-KW"/>
</dbReference>
<evidence type="ECO:0000256" key="11">
    <source>
        <dbReference type="SAM" id="Phobius"/>
    </source>
</evidence>
<evidence type="ECO:0000256" key="1">
    <source>
        <dbReference type="ARBA" id="ARBA00004651"/>
    </source>
</evidence>
<feature type="region of interest" description="Disordered" evidence="10">
    <location>
        <begin position="133"/>
        <end position="177"/>
    </location>
</feature>
<dbReference type="GO" id="GO:0005886">
    <property type="term" value="C:plasma membrane"/>
    <property type="evidence" value="ECO:0007669"/>
    <property type="project" value="UniProtKB-SubCell"/>
</dbReference>
<keyword evidence="15" id="KW-1185">Reference proteome</keyword>
<feature type="transmembrane region" description="Helical" evidence="11">
    <location>
        <begin position="387"/>
        <end position="411"/>
    </location>
</feature>
<organism evidence="14 15">
    <name type="scientific">Massiliimalia timonensis</name>
    <dbReference type="NCBI Taxonomy" id="1987501"/>
    <lineage>
        <taxon>Bacteria</taxon>
        <taxon>Bacillati</taxon>
        <taxon>Bacillota</taxon>
        <taxon>Clostridia</taxon>
        <taxon>Eubacteriales</taxon>
        <taxon>Oscillospiraceae</taxon>
        <taxon>Massiliimalia</taxon>
    </lineage>
</organism>
<evidence type="ECO:0000256" key="3">
    <source>
        <dbReference type="ARBA" id="ARBA00021907"/>
    </source>
</evidence>
<name>A0A8J6PC12_9FIRM</name>
<evidence type="ECO:0000313" key="14">
    <source>
        <dbReference type="EMBL" id="MBC8610658.1"/>
    </source>
</evidence>
<feature type="transmembrane region" description="Helical" evidence="11">
    <location>
        <begin position="287"/>
        <end position="310"/>
    </location>
</feature>
<dbReference type="PROSITE" id="PS51257">
    <property type="entry name" value="PROKAR_LIPOPROTEIN"/>
    <property type="match status" value="1"/>
</dbReference>
<evidence type="ECO:0000256" key="9">
    <source>
        <dbReference type="ARBA" id="ARBA00023306"/>
    </source>
</evidence>
<evidence type="ECO:0000256" key="8">
    <source>
        <dbReference type="ARBA" id="ARBA00023136"/>
    </source>
</evidence>
<dbReference type="Pfam" id="PF02687">
    <property type="entry name" value="FtsX"/>
    <property type="match status" value="1"/>
</dbReference>
<reference evidence="14" key="1">
    <citation type="submission" date="2020-08" db="EMBL/GenBank/DDBJ databases">
        <title>Genome public.</title>
        <authorList>
            <person name="Liu C."/>
            <person name="Sun Q."/>
        </authorList>
    </citation>
    <scope>NUCLEOTIDE SEQUENCE</scope>
    <source>
        <strain evidence="14">NSJ-15</strain>
    </source>
</reference>
<feature type="compositionally biased region" description="Low complexity" evidence="10">
    <location>
        <begin position="138"/>
        <end position="162"/>
    </location>
</feature>
<keyword evidence="4" id="KW-1003">Cell membrane</keyword>
<evidence type="ECO:0000259" key="13">
    <source>
        <dbReference type="Pfam" id="PF18075"/>
    </source>
</evidence>